<sequence length="66" mass="7821">MIILFLLVAVAENIADFVKIIHKKIDNFDLTLRKRLFCDAKEPLLPCKTYAFTMRNNRFYNTLVTR</sequence>
<accession>A0A2D3NCS8</accession>
<proteinExistence type="predicted"/>
<reference evidence="1 2" key="1">
    <citation type="submission" date="2017-11" db="EMBL/GenBank/DDBJ databases">
        <title>Genome sequencing of Prevotella intermedia KCOM 2033.</title>
        <authorList>
            <person name="Kook J.-K."/>
            <person name="Park S.-N."/>
            <person name="Lim Y.K."/>
        </authorList>
    </citation>
    <scope>NUCLEOTIDE SEQUENCE [LARGE SCALE GENOMIC DNA]</scope>
    <source>
        <strain evidence="1 2">KCOM 2033</strain>
    </source>
</reference>
<evidence type="ECO:0000313" key="1">
    <source>
        <dbReference type="EMBL" id="ATV52756.1"/>
    </source>
</evidence>
<gene>
    <name evidence="1" type="ORF">CTM50_06715</name>
</gene>
<name>A0A2D3NCS8_PREIN</name>
<evidence type="ECO:0000313" key="2">
    <source>
        <dbReference type="Proteomes" id="UP000229323"/>
    </source>
</evidence>
<organism evidence="1 2">
    <name type="scientific">Prevotella intermedia</name>
    <dbReference type="NCBI Taxonomy" id="28131"/>
    <lineage>
        <taxon>Bacteria</taxon>
        <taxon>Pseudomonadati</taxon>
        <taxon>Bacteroidota</taxon>
        <taxon>Bacteroidia</taxon>
        <taxon>Bacteroidales</taxon>
        <taxon>Prevotellaceae</taxon>
        <taxon>Prevotella</taxon>
    </lineage>
</organism>
<dbReference type="Proteomes" id="UP000229323">
    <property type="component" value="Chromosome"/>
</dbReference>
<protein>
    <submittedName>
        <fullName evidence="1">Uncharacterized protein</fullName>
    </submittedName>
</protein>
<dbReference type="EMBL" id="CP024696">
    <property type="protein sequence ID" value="ATV52756.1"/>
    <property type="molecule type" value="Genomic_DNA"/>
</dbReference>
<dbReference type="AlphaFoldDB" id="A0A2D3NCS8"/>